<feature type="compositionally biased region" description="Gly residues" evidence="1">
    <location>
        <begin position="31"/>
        <end position="51"/>
    </location>
</feature>
<evidence type="ECO:0000256" key="1">
    <source>
        <dbReference type="SAM" id="MobiDB-lite"/>
    </source>
</evidence>
<evidence type="ECO:0000313" key="4">
    <source>
        <dbReference type="Proteomes" id="UP000621210"/>
    </source>
</evidence>
<evidence type="ECO:0000313" key="3">
    <source>
        <dbReference type="EMBL" id="MBD0423451.1"/>
    </source>
</evidence>
<reference evidence="3" key="2">
    <citation type="submission" date="2020-09" db="EMBL/GenBank/DDBJ databases">
        <authorList>
            <person name="Luo X."/>
        </authorList>
    </citation>
    <scope>NUCLEOTIDE SEQUENCE</scope>
    <source>
        <strain evidence="3">TRM S81-3</strain>
    </source>
</reference>
<sequence>MLVLLLALLVPGAHMQAAPAAPAPAPAVEAGGAGGTGTGGGNGTGGAGGGTAAEYDHLDTAVRLPARDGRRAAAAPRLTPAPTPAGPAHAGREPAPVPPGPPPSPGAPRCVVLRC</sequence>
<feature type="compositionally biased region" description="Pro residues" evidence="1">
    <location>
        <begin position="95"/>
        <end position="106"/>
    </location>
</feature>
<name>A0A926L8F1_9ACTN</name>
<organism evidence="3 4">
    <name type="scientific">Streptomyces griseicoloratus</name>
    <dbReference type="NCBI Taxonomy" id="2752516"/>
    <lineage>
        <taxon>Bacteria</taxon>
        <taxon>Bacillati</taxon>
        <taxon>Actinomycetota</taxon>
        <taxon>Actinomycetes</taxon>
        <taxon>Kitasatosporales</taxon>
        <taxon>Streptomycetaceae</taxon>
        <taxon>Streptomyces</taxon>
    </lineage>
</organism>
<accession>A0A926L8F1</accession>
<gene>
    <name evidence="3" type="ORF">H0H10_30570</name>
</gene>
<evidence type="ECO:0000256" key="2">
    <source>
        <dbReference type="SAM" id="SignalP"/>
    </source>
</evidence>
<feature type="chain" id="PRO_5038008913" description="Secreted protein" evidence="2">
    <location>
        <begin position="21"/>
        <end position="115"/>
    </location>
</feature>
<proteinExistence type="predicted"/>
<protein>
    <recommendedName>
        <fullName evidence="5">Secreted protein</fullName>
    </recommendedName>
</protein>
<dbReference type="AlphaFoldDB" id="A0A926L8F1"/>
<feature type="region of interest" description="Disordered" evidence="1">
    <location>
        <begin position="15"/>
        <end position="115"/>
    </location>
</feature>
<feature type="signal peptide" evidence="2">
    <location>
        <begin position="1"/>
        <end position="20"/>
    </location>
</feature>
<feature type="compositionally biased region" description="Basic and acidic residues" evidence="1">
    <location>
        <begin position="54"/>
        <end position="71"/>
    </location>
</feature>
<reference evidence="3" key="1">
    <citation type="submission" date="2020-09" db="EMBL/GenBank/DDBJ databases">
        <title>Streptomyces grisecoloratus sp. nov., isolated from cotton soil.</title>
        <authorList>
            <person name="Xing L."/>
        </authorList>
    </citation>
    <scope>NUCLEOTIDE SEQUENCE</scope>
    <source>
        <strain evidence="3">TRM S81-3</strain>
    </source>
</reference>
<dbReference type="Proteomes" id="UP000621210">
    <property type="component" value="Unassembled WGS sequence"/>
</dbReference>
<comment type="caution">
    <text evidence="3">The sequence shown here is derived from an EMBL/GenBank/DDBJ whole genome shotgun (WGS) entry which is preliminary data.</text>
</comment>
<keyword evidence="2" id="KW-0732">Signal</keyword>
<evidence type="ECO:0008006" key="5">
    <source>
        <dbReference type="Google" id="ProtNLM"/>
    </source>
</evidence>
<keyword evidence="4" id="KW-1185">Reference proteome</keyword>
<dbReference type="EMBL" id="JACVQF010000223">
    <property type="protein sequence ID" value="MBD0423451.1"/>
    <property type="molecule type" value="Genomic_DNA"/>
</dbReference>